<proteinExistence type="predicted"/>
<dbReference type="InterPro" id="IPR027417">
    <property type="entry name" value="P-loop_NTPase"/>
</dbReference>
<organism evidence="1 2">
    <name type="scientific">Propionibacterium australiense</name>
    <dbReference type="NCBI Taxonomy" id="119981"/>
    <lineage>
        <taxon>Bacteria</taxon>
        <taxon>Bacillati</taxon>
        <taxon>Actinomycetota</taxon>
        <taxon>Actinomycetes</taxon>
        <taxon>Propionibacteriales</taxon>
        <taxon>Propionibacteriaceae</taxon>
        <taxon>Propionibacterium</taxon>
    </lineage>
</organism>
<gene>
    <name evidence="1" type="ORF">PROPAUS_1306</name>
</gene>
<dbReference type="Gene3D" id="3.40.50.300">
    <property type="entry name" value="P-loop containing nucleotide triphosphate hydrolases"/>
    <property type="match status" value="1"/>
</dbReference>
<dbReference type="Proteomes" id="UP000263928">
    <property type="component" value="Unassembled WGS sequence"/>
</dbReference>
<evidence type="ECO:0000313" key="1">
    <source>
        <dbReference type="EMBL" id="SYZ33387.1"/>
    </source>
</evidence>
<dbReference type="AlphaFoldDB" id="A0A383S649"/>
<keyword evidence="1" id="KW-0378">Hydrolase</keyword>
<name>A0A383S649_9ACTN</name>
<protein>
    <submittedName>
        <fullName evidence="1">P-loop containing nucleoside triphosphate hydrolase</fullName>
    </submittedName>
</protein>
<keyword evidence="2" id="KW-1185">Reference proteome</keyword>
<dbReference type="EMBL" id="UNQJ01000007">
    <property type="protein sequence ID" value="SYZ33387.1"/>
    <property type="molecule type" value="Genomic_DNA"/>
</dbReference>
<evidence type="ECO:0000313" key="2">
    <source>
        <dbReference type="Proteomes" id="UP000263928"/>
    </source>
</evidence>
<accession>A0A383S649</accession>
<reference evidence="2" key="1">
    <citation type="submission" date="2018-08" db="EMBL/GenBank/DDBJ databases">
        <authorList>
            <person name="Hornung B."/>
        </authorList>
    </citation>
    <scope>NUCLEOTIDE SEQUENCE [LARGE SCALE GENOMIC DNA]</scope>
</reference>
<dbReference type="SUPFAM" id="SSF52540">
    <property type="entry name" value="P-loop containing nucleoside triphosphate hydrolases"/>
    <property type="match status" value="1"/>
</dbReference>
<sequence length="72" mass="8058">MRKSDILLILLDESTASIDPENETIIQKAIGRLIENKTVLIAYKPRSIVACDKVVVLNEGKLIWSPESKSCF</sequence>
<dbReference type="GO" id="GO:0016787">
    <property type="term" value="F:hydrolase activity"/>
    <property type="evidence" value="ECO:0007669"/>
    <property type="project" value="UniProtKB-KW"/>
</dbReference>